<dbReference type="Pfam" id="PF15890">
    <property type="entry name" value="Peptidase_Mx1"/>
    <property type="match status" value="1"/>
</dbReference>
<dbReference type="EMBL" id="JANUTS010000001">
    <property type="protein sequence ID" value="MCS2791213.1"/>
    <property type="molecule type" value="Genomic_DNA"/>
</dbReference>
<evidence type="ECO:0000313" key="6">
    <source>
        <dbReference type="Proteomes" id="UP001060104"/>
    </source>
</evidence>
<gene>
    <name evidence="2" type="ORF">ERS852461_01660</name>
    <name evidence="3" type="ORF">NXW97_04175</name>
    <name evidence="4" type="ORF">NXY30_04465</name>
</gene>
<dbReference type="Gene3D" id="3.40.390.70">
    <property type="match status" value="1"/>
</dbReference>
<name>A0A174JP59_9BACE</name>
<organism evidence="2 5">
    <name type="scientific">Bacteroides faecis</name>
    <dbReference type="NCBI Taxonomy" id="674529"/>
    <lineage>
        <taxon>Bacteria</taxon>
        <taxon>Pseudomonadati</taxon>
        <taxon>Bacteroidota</taxon>
        <taxon>Bacteroidia</taxon>
        <taxon>Bacteroidales</taxon>
        <taxon>Bacteroidaceae</taxon>
        <taxon>Bacteroides</taxon>
    </lineage>
</organism>
<accession>A0A174JP59</accession>
<evidence type="ECO:0000256" key="1">
    <source>
        <dbReference type="SAM" id="SignalP"/>
    </source>
</evidence>
<dbReference type="GeneID" id="69587905"/>
<evidence type="ECO:0000313" key="4">
    <source>
        <dbReference type="EMBL" id="UVQ75664.1"/>
    </source>
</evidence>
<evidence type="ECO:0000313" key="2">
    <source>
        <dbReference type="EMBL" id="CUP01574.1"/>
    </source>
</evidence>
<dbReference type="Proteomes" id="UP001204548">
    <property type="component" value="Unassembled WGS sequence"/>
</dbReference>
<protein>
    <submittedName>
        <fullName evidence="3">Zinc-binding metallopeptidase</fullName>
    </submittedName>
</protein>
<feature type="chain" id="PRO_5044549945" evidence="1">
    <location>
        <begin position="21"/>
        <end position="316"/>
    </location>
</feature>
<proteinExistence type="predicted"/>
<dbReference type="RefSeq" id="WP_010535865.1">
    <property type="nucleotide sequence ID" value="NZ_CABMFH010000004.1"/>
</dbReference>
<dbReference type="EMBL" id="CP103141">
    <property type="protein sequence ID" value="UVQ75664.1"/>
    <property type="molecule type" value="Genomic_DNA"/>
</dbReference>
<feature type="signal peptide" evidence="1">
    <location>
        <begin position="1"/>
        <end position="20"/>
    </location>
</feature>
<accession>A0A3E5GIQ3</accession>
<sequence>MKQYILLYALFIATAICLGACNNDEDIDTANSIFPMEETTGNAFDHWLFRNYMNTYNVTFKYRMEDIESDQSKNLIPADYNKSVVLAKIVKHVWMEAYDELCGINFLRVYIPKTIHLIGSPAYDKSGTMVLGTAEGGMKITLYNVNSLNVENINIEQLNKFYFKTMHHEFAHILHQTKNYDPAFDRITENAYIGSNWYVYTDPETGKQSSRTDQQAWQAGFVSPYAMSEAREDFVENIAIYVTHDEYYWKSMLAAAGESGEAIINKKFNIVYNYMRDTWGIDLDDLRSVVLRRQDEIYSLDLNTIDIEDDINSTNN</sequence>
<dbReference type="InterPro" id="IPR030890">
    <property type="entry name" value="LP_HExxH_w_TonB"/>
</dbReference>
<keyword evidence="1" id="KW-0732">Signal</keyword>
<dbReference type="NCBIfam" id="TIGR04549">
    <property type="entry name" value="LP_HExxH_w_tonB"/>
    <property type="match status" value="1"/>
</dbReference>
<dbReference type="AlphaFoldDB" id="A0A174JP59"/>
<reference evidence="3" key="2">
    <citation type="submission" date="2022-08" db="EMBL/GenBank/DDBJ databases">
        <title>Genome Sequencing of Bacteroides fragilis Group Isolates with Nanopore Technology.</title>
        <authorList>
            <person name="Tisza M.J."/>
            <person name="Smith D."/>
            <person name="Dekker J.P."/>
        </authorList>
    </citation>
    <scope>NUCLEOTIDE SEQUENCE</scope>
    <source>
        <strain evidence="3">BFG-351</strain>
        <strain evidence="4">BFG-527</strain>
    </source>
</reference>
<dbReference type="Proteomes" id="UP000095606">
    <property type="component" value="Unassembled WGS sequence"/>
</dbReference>
<reference evidence="2 5" key="1">
    <citation type="submission" date="2015-09" db="EMBL/GenBank/DDBJ databases">
        <authorList>
            <consortium name="Pathogen Informatics"/>
        </authorList>
    </citation>
    <scope>NUCLEOTIDE SEQUENCE [LARGE SCALE GENOMIC DNA]</scope>
    <source>
        <strain evidence="2 5">2789STDY5834846</strain>
    </source>
</reference>
<evidence type="ECO:0000313" key="3">
    <source>
        <dbReference type="EMBL" id="MCS2791213.1"/>
    </source>
</evidence>
<keyword evidence="6" id="KW-1185">Reference proteome</keyword>
<evidence type="ECO:0000313" key="5">
    <source>
        <dbReference type="Proteomes" id="UP000095606"/>
    </source>
</evidence>
<dbReference type="Proteomes" id="UP001060104">
    <property type="component" value="Chromosome"/>
</dbReference>
<dbReference type="EMBL" id="CZAE01000006">
    <property type="protein sequence ID" value="CUP01574.1"/>
    <property type="molecule type" value="Genomic_DNA"/>
</dbReference>